<dbReference type="AlphaFoldDB" id="A0A516PUI4"/>
<keyword evidence="2" id="KW-0812">Transmembrane</keyword>
<evidence type="ECO:0000313" key="3">
    <source>
        <dbReference type="EMBL" id="QDP94855.1"/>
    </source>
</evidence>
<keyword evidence="4" id="KW-1185">Reference proteome</keyword>
<dbReference type="Proteomes" id="UP000319263">
    <property type="component" value="Chromosome"/>
</dbReference>
<proteinExistence type="predicted"/>
<accession>A0A516PUI4</accession>
<protein>
    <recommendedName>
        <fullName evidence="5">DUF4190 domain-containing protein</fullName>
    </recommendedName>
</protein>
<gene>
    <name evidence="3" type="ORF">FOE78_02020</name>
</gene>
<dbReference type="EMBL" id="CP041692">
    <property type="protein sequence ID" value="QDP94855.1"/>
    <property type="molecule type" value="Genomic_DNA"/>
</dbReference>
<name>A0A516PUI4_9ACTN</name>
<feature type="region of interest" description="Disordered" evidence="1">
    <location>
        <begin position="1"/>
        <end position="22"/>
    </location>
</feature>
<dbReference type="RefSeq" id="WP_143984843.1">
    <property type="nucleotide sequence ID" value="NZ_CP041692.1"/>
</dbReference>
<evidence type="ECO:0000256" key="2">
    <source>
        <dbReference type="SAM" id="Phobius"/>
    </source>
</evidence>
<evidence type="ECO:0008006" key="5">
    <source>
        <dbReference type="Google" id="ProtNLM"/>
    </source>
</evidence>
<dbReference type="KEGG" id="mik:FOE78_02020"/>
<dbReference type="OrthoDB" id="4775598at2"/>
<feature type="compositionally biased region" description="Low complexity" evidence="1">
    <location>
        <begin position="1"/>
        <end position="11"/>
    </location>
</feature>
<feature type="transmembrane region" description="Helical" evidence="2">
    <location>
        <begin position="66"/>
        <end position="92"/>
    </location>
</feature>
<feature type="transmembrane region" description="Helical" evidence="2">
    <location>
        <begin position="30"/>
        <end position="54"/>
    </location>
</feature>
<sequence length="116" mass="11627">MSNAQPPSNFQPAPPPGGYMPVAQDPGRTLGIVGLVLSIVANVIGLIISIIAFTKSKKAGFKNTPALAGIIIGGILTAISIIVTIIVIVVAVKVAGHCADLGPGVHVEGGVTYTCS</sequence>
<keyword evidence="2" id="KW-0472">Membrane</keyword>
<evidence type="ECO:0000313" key="4">
    <source>
        <dbReference type="Proteomes" id="UP000319263"/>
    </source>
</evidence>
<reference evidence="3 4" key="1">
    <citation type="submission" date="2019-07" db="EMBL/GenBank/DDBJ databases">
        <title>Microlunatus dokdonensis sp. nov. isolated from the rhizospheric soil of the wild plant Elymus tsukushiensis.</title>
        <authorList>
            <person name="Ghim S.-Y."/>
            <person name="Hwang Y.-J."/>
            <person name="Son J.-S."/>
            <person name="Shin J.-H."/>
        </authorList>
    </citation>
    <scope>NUCLEOTIDE SEQUENCE [LARGE SCALE GENOMIC DNA]</scope>
    <source>
        <strain evidence="3 4">KUDC0627</strain>
    </source>
</reference>
<keyword evidence="2" id="KW-1133">Transmembrane helix</keyword>
<organism evidence="3 4">
    <name type="scientific">Microlunatus elymi</name>
    <dbReference type="NCBI Taxonomy" id="2596828"/>
    <lineage>
        <taxon>Bacteria</taxon>
        <taxon>Bacillati</taxon>
        <taxon>Actinomycetota</taxon>
        <taxon>Actinomycetes</taxon>
        <taxon>Propionibacteriales</taxon>
        <taxon>Propionibacteriaceae</taxon>
        <taxon>Microlunatus</taxon>
    </lineage>
</organism>
<evidence type="ECO:0000256" key="1">
    <source>
        <dbReference type="SAM" id="MobiDB-lite"/>
    </source>
</evidence>